<feature type="signal peptide" evidence="1">
    <location>
        <begin position="1"/>
        <end position="19"/>
    </location>
</feature>
<accession>A0AAX6GCV0</accession>
<gene>
    <name evidence="2" type="ORF">M6B38_372090</name>
</gene>
<dbReference type="EMBL" id="JANAVB010020997">
    <property type="protein sequence ID" value="KAJ6826509.1"/>
    <property type="molecule type" value="Genomic_DNA"/>
</dbReference>
<evidence type="ECO:0000313" key="2">
    <source>
        <dbReference type="EMBL" id="KAJ6826509.1"/>
    </source>
</evidence>
<proteinExistence type="predicted"/>
<name>A0AAX6GCV0_IRIPA</name>
<dbReference type="AlphaFoldDB" id="A0AAX6GCV0"/>
<evidence type="ECO:0000256" key="1">
    <source>
        <dbReference type="SAM" id="SignalP"/>
    </source>
</evidence>
<keyword evidence="1" id="KW-0732">Signal</keyword>
<evidence type="ECO:0008006" key="4">
    <source>
        <dbReference type="Google" id="ProtNLM"/>
    </source>
</evidence>
<reference evidence="2" key="2">
    <citation type="submission" date="2023-04" db="EMBL/GenBank/DDBJ databases">
        <authorList>
            <person name="Bruccoleri R.E."/>
            <person name="Oakeley E.J."/>
            <person name="Faust A.-M."/>
            <person name="Dessus-Babus S."/>
            <person name="Altorfer M."/>
            <person name="Burckhardt D."/>
            <person name="Oertli M."/>
            <person name="Naumann U."/>
            <person name="Petersen F."/>
            <person name="Wong J."/>
        </authorList>
    </citation>
    <scope>NUCLEOTIDE SEQUENCE</scope>
    <source>
        <strain evidence="2">GSM-AAB239-AS_SAM_17_03QT</strain>
        <tissue evidence="2">Leaf</tissue>
    </source>
</reference>
<comment type="caution">
    <text evidence="2">The sequence shown here is derived from an EMBL/GenBank/DDBJ whole genome shotgun (WGS) entry which is preliminary data.</text>
</comment>
<reference evidence="2" key="1">
    <citation type="journal article" date="2023" name="GigaByte">
        <title>Genome assembly of the bearded iris, Iris pallida Lam.</title>
        <authorList>
            <person name="Bruccoleri R.E."/>
            <person name="Oakeley E.J."/>
            <person name="Faust A.M.E."/>
            <person name="Altorfer M."/>
            <person name="Dessus-Babus S."/>
            <person name="Burckhardt D."/>
            <person name="Oertli M."/>
            <person name="Naumann U."/>
            <person name="Petersen F."/>
            <person name="Wong J."/>
        </authorList>
    </citation>
    <scope>NUCLEOTIDE SEQUENCE</scope>
    <source>
        <strain evidence="2">GSM-AAB239-AS_SAM_17_03QT</strain>
    </source>
</reference>
<dbReference type="Proteomes" id="UP001140949">
    <property type="component" value="Unassembled WGS sequence"/>
</dbReference>
<sequence length="79" mass="9441">MQWVPSLLSFLLYFQFTYTSLTLHTHTHIPHSPSLFSQFTHTHTSTLSHTHTVPLIYTHTLMLSYPLYMQMYDYEYISI</sequence>
<evidence type="ECO:0000313" key="3">
    <source>
        <dbReference type="Proteomes" id="UP001140949"/>
    </source>
</evidence>
<organism evidence="2 3">
    <name type="scientific">Iris pallida</name>
    <name type="common">Sweet iris</name>
    <dbReference type="NCBI Taxonomy" id="29817"/>
    <lineage>
        <taxon>Eukaryota</taxon>
        <taxon>Viridiplantae</taxon>
        <taxon>Streptophyta</taxon>
        <taxon>Embryophyta</taxon>
        <taxon>Tracheophyta</taxon>
        <taxon>Spermatophyta</taxon>
        <taxon>Magnoliopsida</taxon>
        <taxon>Liliopsida</taxon>
        <taxon>Asparagales</taxon>
        <taxon>Iridaceae</taxon>
        <taxon>Iridoideae</taxon>
        <taxon>Irideae</taxon>
        <taxon>Iris</taxon>
    </lineage>
</organism>
<keyword evidence="3" id="KW-1185">Reference proteome</keyword>
<protein>
    <recommendedName>
        <fullName evidence="4">Secreted protein</fullName>
    </recommendedName>
</protein>
<feature type="chain" id="PRO_5043949058" description="Secreted protein" evidence="1">
    <location>
        <begin position="20"/>
        <end position="79"/>
    </location>
</feature>